<dbReference type="Proteomes" id="UP000015103">
    <property type="component" value="Unassembled WGS sequence"/>
</dbReference>
<keyword evidence="3" id="KW-1185">Reference proteome</keyword>
<accession>T1I385</accession>
<dbReference type="HOGENOM" id="CLU_1099679_0_0_1"/>
<name>T1I385_RHOPR</name>
<feature type="compositionally biased region" description="Basic and acidic residues" evidence="1">
    <location>
        <begin position="36"/>
        <end position="49"/>
    </location>
</feature>
<feature type="compositionally biased region" description="Basic residues" evidence="1">
    <location>
        <begin position="26"/>
        <end position="35"/>
    </location>
</feature>
<dbReference type="EnsemblMetazoa" id="RPRC010754-RA">
    <property type="protein sequence ID" value="RPRC010754-PA"/>
    <property type="gene ID" value="RPRC010754"/>
</dbReference>
<proteinExistence type="predicted"/>
<dbReference type="AlphaFoldDB" id="T1I385"/>
<dbReference type="VEuPathDB" id="VectorBase:RPRC010754"/>
<feature type="compositionally biased region" description="Low complexity" evidence="1">
    <location>
        <begin position="7"/>
        <end position="16"/>
    </location>
</feature>
<organism evidence="2 3">
    <name type="scientific">Rhodnius prolixus</name>
    <name type="common">Triatomid bug</name>
    <dbReference type="NCBI Taxonomy" id="13249"/>
    <lineage>
        <taxon>Eukaryota</taxon>
        <taxon>Metazoa</taxon>
        <taxon>Ecdysozoa</taxon>
        <taxon>Arthropoda</taxon>
        <taxon>Hexapoda</taxon>
        <taxon>Insecta</taxon>
        <taxon>Pterygota</taxon>
        <taxon>Neoptera</taxon>
        <taxon>Paraneoptera</taxon>
        <taxon>Hemiptera</taxon>
        <taxon>Heteroptera</taxon>
        <taxon>Panheteroptera</taxon>
        <taxon>Cimicomorpha</taxon>
        <taxon>Reduviidae</taxon>
        <taxon>Triatominae</taxon>
        <taxon>Rhodnius</taxon>
    </lineage>
</organism>
<sequence>MNIEKPSGSSQSSNNNGDDRKSNKSTSHKKSRRIKKSDENSKRDPEAKRQSRTAPVMAISTETSDRLLVNLPTQTEAGSSGQSCSIGGRCAPINITNINYREAPVNINVTPEALGMIREGVFPRLEEHSQQELPYRCNHGKVFYKGKEYSCGNDCSCGCAGTFVTEPIVRRNPYATEYRDRFVEVSLNEEKDAKPKARRIDPNVRYEHFTFLGHFKDEEAEPNVKDIACHSVLLASNYSKYIVDESASKELTA</sequence>
<evidence type="ECO:0000256" key="1">
    <source>
        <dbReference type="SAM" id="MobiDB-lite"/>
    </source>
</evidence>
<reference evidence="2" key="1">
    <citation type="submission" date="2015-05" db="UniProtKB">
        <authorList>
            <consortium name="EnsemblMetazoa"/>
        </authorList>
    </citation>
    <scope>IDENTIFICATION</scope>
</reference>
<evidence type="ECO:0000313" key="2">
    <source>
        <dbReference type="EnsemblMetazoa" id="RPRC010754-PA"/>
    </source>
</evidence>
<protein>
    <submittedName>
        <fullName evidence="2">Uncharacterized protein</fullName>
    </submittedName>
</protein>
<dbReference type="InParanoid" id="T1I385"/>
<feature type="region of interest" description="Disordered" evidence="1">
    <location>
        <begin position="1"/>
        <end position="65"/>
    </location>
</feature>
<evidence type="ECO:0000313" key="3">
    <source>
        <dbReference type="Proteomes" id="UP000015103"/>
    </source>
</evidence>
<dbReference type="EMBL" id="ACPB03025053">
    <property type="status" value="NOT_ANNOTATED_CDS"/>
    <property type="molecule type" value="Genomic_DNA"/>
</dbReference>